<keyword evidence="1" id="KW-0812">Transmembrane</keyword>
<dbReference type="EMBL" id="CAVNYO010000037">
    <property type="protein sequence ID" value="CAK5263221.1"/>
    <property type="molecule type" value="Genomic_DNA"/>
</dbReference>
<keyword evidence="4" id="KW-1185">Reference proteome</keyword>
<dbReference type="AlphaFoldDB" id="A0AAD2GTC0"/>
<proteinExistence type="predicted"/>
<dbReference type="SUPFAM" id="SSF56801">
    <property type="entry name" value="Acetyl-CoA synthetase-like"/>
    <property type="match status" value="1"/>
</dbReference>
<dbReference type="InterPro" id="IPR000873">
    <property type="entry name" value="AMP-dep_synth/lig_dom"/>
</dbReference>
<dbReference type="GO" id="GO:0016405">
    <property type="term" value="F:CoA-ligase activity"/>
    <property type="evidence" value="ECO:0007669"/>
    <property type="project" value="TreeGrafter"/>
</dbReference>
<reference evidence="3" key="1">
    <citation type="submission" date="2023-11" db="EMBL/GenBank/DDBJ databases">
        <authorList>
            <person name="De Vega J J."/>
            <person name="De Vega J J."/>
        </authorList>
    </citation>
    <scope>NUCLEOTIDE SEQUENCE</scope>
</reference>
<dbReference type="Proteomes" id="UP001295794">
    <property type="component" value="Unassembled WGS sequence"/>
</dbReference>
<feature type="non-terminal residue" evidence="3">
    <location>
        <position position="1"/>
    </location>
</feature>
<evidence type="ECO:0000313" key="3">
    <source>
        <dbReference type="EMBL" id="CAK5263221.1"/>
    </source>
</evidence>
<dbReference type="PANTHER" id="PTHR24096">
    <property type="entry name" value="LONG-CHAIN-FATTY-ACID--COA LIGASE"/>
    <property type="match status" value="1"/>
</dbReference>
<dbReference type="PANTHER" id="PTHR24096:SF393">
    <property type="entry name" value="LIGASE, PUTATIVE-RELATED"/>
    <property type="match status" value="1"/>
</dbReference>
<dbReference type="Gene3D" id="3.40.50.12780">
    <property type="entry name" value="N-terminal domain of ligase-like"/>
    <property type="match status" value="1"/>
</dbReference>
<organism evidence="3 4">
    <name type="scientific">Mycena citricolor</name>
    <dbReference type="NCBI Taxonomy" id="2018698"/>
    <lineage>
        <taxon>Eukaryota</taxon>
        <taxon>Fungi</taxon>
        <taxon>Dikarya</taxon>
        <taxon>Basidiomycota</taxon>
        <taxon>Agaricomycotina</taxon>
        <taxon>Agaricomycetes</taxon>
        <taxon>Agaricomycetidae</taxon>
        <taxon>Agaricales</taxon>
        <taxon>Marasmiineae</taxon>
        <taxon>Mycenaceae</taxon>
        <taxon>Mycena</taxon>
    </lineage>
</organism>
<accession>A0AAD2GTC0</accession>
<evidence type="ECO:0000259" key="2">
    <source>
        <dbReference type="Pfam" id="PF00501"/>
    </source>
</evidence>
<dbReference type="InterPro" id="IPR042099">
    <property type="entry name" value="ANL_N_sf"/>
</dbReference>
<evidence type="ECO:0000313" key="4">
    <source>
        <dbReference type="Proteomes" id="UP001295794"/>
    </source>
</evidence>
<feature type="transmembrane region" description="Helical" evidence="1">
    <location>
        <begin position="164"/>
        <end position="185"/>
    </location>
</feature>
<keyword evidence="1" id="KW-0472">Membrane</keyword>
<dbReference type="GO" id="GO:0019748">
    <property type="term" value="P:secondary metabolic process"/>
    <property type="evidence" value="ECO:0007669"/>
    <property type="project" value="TreeGrafter"/>
</dbReference>
<feature type="domain" description="AMP-dependent synthetase/ligase" evidence="2">
    <location>
        <begin position="111"/>
        <end position="261"/>
    </location>
</feature>
<dbReference type="Pfam" id="PF00501">
    <property type="entry name" value="AMP-binding"/>
    <property type="match status" value="1"/>
</dbReference>
<evidence type="ECO:0000256" key="1">
    <source>
        <dbReference type="SAM" id="Phobius"/>
    </source>
</evidence>
<keyword evidence="1" id="KW-1133">Transmembrane helix</keyword>
<protein>
    <recommendedName>
        <fullName evidence="2">AMP-dependent synthetase/ligase domain-containing protein</fullName>
    </recommendedName>
</protein>
<comment type="caution">
    <text evidence="3">The sequence shown here is derived from an EMBL/GenBank/DDBJ whole genome shotgun (WGS) entry which is preliminary data.</text>
</comment>
<sequence>MDSRFDSETIELRRLSTRPCQTGTFFTILRLHDPHGAATAGSHTSPGFSHPTMASSTWVPQRSVAETQAILDAPESLLETETRVIDNKVQRVYKKLWPTIRDFWLWSAARTGNADKTYVVFEKQRYTYQQMFDRSVKAAAVFRDVYGIKKGDKVAICSRNNPEYLVAFWACHFLGAITVLVNAWLPTTPLLHCFTLTECKLVMLDAERADLLEPGVKQLGSWDGMASWNAVMDRYTGDARSVLATKVELLPEDDAVIFFTSVRSMSSFCFQMPSLPWSQTTGLPKGVLSTHRQYMTNTLTAFSARARCMVRRGEAMPVLDPNASQQVMLAPSPFFHVVGVSHTSRRPFLPRDANARTVNNISGTFSGAKLVLIRKWNVKEAIRFVYPRSFGLHDPLITPTLDSLAVAENVNYFGGVPSLSADIIESELSKMGIALDTLALGGAAVLRNWLSERMRP</sequence>
<name>A0AAD2GTC0_9AGAR</name>
<gene>
    <name evidence="3" type="ORF">MYCIT1_LOCUS2549</name>
</gene>